<feature type="compositionally biased region" description="Polar residues" evidence="2">
    <location>
        <begin position="143"/>
        <end position="190"/>
    </location>
</feature>
<gene>
    <name evidence="3" type="ORF">INT45_007567</name>
</gene>
<keyword evidence="1" id="KW-0233">DNA recombination</keyword>
<keyword evidence="4" id="KW-1185">Reference proteome</keyword>
<dbReference type="EMBL" id="JAEPRB010000091">
    <property type="protein sequence ID" value="KAG2222131.1"/>
    <property type="molecule type" value="Genomic_DNA"/>
</dbReference>
<proteinExistence type="predicted"/>
<dbReference type="PANTHER" id="PTHR33066">
    <property type="entry name" value="INTEGRASE_SAM-LIKE_N DOMAIN-CONTAINING PROTEIN"/>
    <property type="match status" value="1"/>
</dbReference>
<dbReference type="InterPro" id="IPR013762">
    <property type="entry name" value="Integrase-like_cat_sf"/>
</dbReference>
<dbReference type="PANTHER" id="PTHR33066:SF2">
    <property type="entry name" value="FILAGGRIN-2-LIKE"/>
    <property type="match status" value="1"/>
</dbReference>
<dbReference type="OrthoDB" id="2438604at2759"/>
<evidence type="ECO:0000313" key="3">
    <source>
        <dbReference type="EMBL" id="KAG2222131.1"/>
    </source>
</evidence>
<dbReference type="SUPFAM" id="SSF56349">
    <property type="entry name" value="DNA breaking-rejoining enzymes"/>
    <property type="match status" value="1"/>
</dbReference>
<reference evidence="3 4" key="1">
    <citation type="submission" date="2020-12" db="EMBL/GenBank/DDBJ databases">
        <title>Metabolic potential, ecology and presence of endohyphal bacteria is reflected in genomic diversity of Mucoromycotina.</title>
        <authorList>
            <person name="Muszewska A."/>
            <person name="Okrasinska A."/>
            <person name="Steczkiewicz K."/>
            <person name="Drgas O."/>
            <person name="Orlowska M."/>
            <person name="Perlinska-Lenart U."/>
            <person name="Aleksandrzak-Piekarczyk T."/>
            <person name="Szatraj K."/>
            <person name="Zielenkiewicz U."/>
            <person name="Pilsyk S."/>
            <person name="Malc E."/>
            <person name="Mieczkowski P."/>
            <person name="Kruszewska J.S."/>
            <person name="Biernat P."/>
            <person name="Pawlowska J."/>
        </authorList>
    </citation>
    <scope>NUCLEOTIDE SEQUENCE [LARGE SCALE GENOMIC DNA]</scope>
    <source>
        <strain evidence="3 4">CBS 142.35</strain>
    </source>
</reference>
<sequence length="563" mass="63327">MDNHTTITTHQLQRTSNDSTCHLPPSAVQQVNTNIFWPLRFGRLEGVHQDEHTDTTHVHCITTQPGRSPVTTTTPIIGMECRSEILQLSGSTLGSPPSRLLCDTTEPQTSLLYDLASRPTSSCNGCSTPVMETMEMCLRMSTMEPSPTYNTQNSTRENSSNNNHTTLAQCNMVSNSSATQHTEPNNSASLSNSRSTCPRSTSPSQESSLAYDRMAYKRRRLIALGVEEEAAHILLNPAHNQQRTKQYQPIQCQFITWAQQHQIDSFTPNPVHVVNLLAYGHVHFKWATSICAVYRSAILDLYHDTSTFHNNKTYQESFIALNKQTIRSFDKPNYDISPAIQHIINLENNNNMRPIDLSRKLCFLLAITGFLRPSDIERIDNNQSIITNNRLHLIITVPKEKRRRQHIEKVITIKPHSNSLLYPVQTYTDYKIRFCQVVCRRSYPIPNGPCKYVYCLVRAMHNHDIPIGAERISNHIKHVLDLIPRPPGIARPKARALGSTAAVEAGASLEDVMVHGSWMSSSVFDTFYHLSRETATNFTSLALPSTSVVSTLDPQSTLVPAKE</sequence>
<dbReference type="AlphaFoldDB" id="A0A8H7S3Q0"/>
<feature type="region of interest" description="Disordered" evidence="2">
    <location>
        <begin position="143"/>
        <end position="210"/>
    </location>
</feature>
<dbReference type="Proteomes" id="UP000646827">
    <property type="component" value="Unassembled WGS sequence"/>
</dbReference>
<organism evidence="3 4">
    <name type="scientific">Circinella minor</name>
    <dbReference type="NCBI Taxonomy" id="1195481"/>
    <lineage>
        <taxon>Eukaryota</taxon>
        <taxon>Fungi</taxon>
        <taxon>Fungi incertae sedis</taxon>
        <taxon>Mucoromycota</taxon>
        <taxon>Mucoromycotina</taxon>
        <taxon>Mucoromycetes</taxon>
        <taxon>Mucorales</taxon>
        <taxon>Lichtheimiaceae</taxon>
        <taxon>Circinella</taxon>
    </lineage>
</organism>
<accession>A0A8H7S3Q0</accession>
<protein>
    <submittedName>
        <fullName evidence="3">Uncharacterized protein</fullName>
    </submittedName>
</protein>
<dbReference type="GO" id="GO:0003677">
    <property type="term" value="F:DNA binding"/>
    <property type="evidence" value="ECO:0007669"/>
    <property type="project" value="InterPro"/>
</dbReference>
<name>A0A8H7S3Q0_9FUNG</name>
<evidence type="ECO:0000256" key="2">
    <source>
        <dbReference type="SAM" id="MobiDB-lite"/>
    </source>
</evidence>
<dbReference type="GO" id="GO:0015074">
    <property type="term" value="P:DNA integration"/>
    <property type="evidence" value="ECO:0007669"/>
    <property type="project" value="InterPro"/>
</dbReference>
<feature type="region of interest" description="Disordered" evidence="2">
    <location>
        <begin position="1"/>
        <end position="20"/>
    </location>
</feature>
<dbReference type="GO" id="GO:0006310">
    <property type="term" value="P:DNA recombination"/>
    <property type="evidence" value="ECO:0007669"/>
    <property type="project" value="UniProtKB-KW"/>
</dbReference>
<comment type="caution">
    <text evidence="3">The sequence shown here is derived from an EMBL/GenBank/DDBJ whole genome shotgun (WGS) entry which is preliminary data.</text>
</comment>
<feature type="compositionally biased region" description="Low complexity" evidence="2">
    <location>
        <begin position="191"/>
        <end position="204"/>
    </location>
</feature>
<evidence type="ECO:0000256" key="1">
    <source>
        <dbReference type="ARBA" id="ARBA00023172"/>
    </source>
</evidence>
<dbReference type="Gene3D" id="1.10.443.10">
    <property type="entry name" value="Intergrase catalytic core"/>
    <property type="match status" value="1"/>
</dbReference>
<evidence type="ECO:0000313" key="4">
    <source>
        <dbReference type="Proteomes" id="UP000646827"/>
    </source>
</evidence>
<dbReference type="InterPro" id="IPR011010">
    <property type="entry name" value="DNA_brk_join_enz"/>
</dbReference>